<dbReference type="InterPro" id="IPR032710">
    <property type="entry name" value="NTF2-like_dom_sf"/>
</dbReference>
<reference evidence="2" key="2">
    <citation type="submission" date="2022-06" db="EMBL/GenBank/DDBJ databases">
        <title>Xiashengella guii gen. nov. sp. nov., a bacterium isolated form anaerobic digestion tank.</title>
        <authorList>
            <person name="Huang H."/>
        </authorList>
    </citation>
    <scope>NUCLEOTIDE SEQUENCE</scope>
    <source>
        <strain evidence="2">Ai-910</strain>
    </source>
</reference>
<evidence type="ECO:0000256" key="1">
    <source>
        <dbReference type="SAM" id="SignalP"/>
    </source>
</evidence>
<dbReference type="EMBL" id="CP098400">
    <property type="protein sequence ID" value="URW80245.1"/>
    <property type="molecule type" value="Genomic_DNA"/>
</dbReference>
<dbReference type="SUPFAM" id="SSF54427">
    <property type="entry name" value="NTF2-like"/>
    <property type="match status" value="1"/>
</dbReference>
<dbReference type="AlphaFoldDB" id="A0A9J6ZRF5"/>
<accession>A0A9J6ZRF5</accession>
<proteinExistence type="predicted"/>
<evidence type="ECO:0000313" key="2">
    <source>
        <dbReference type="EMBL" id="URW80245.1"/>
    </source>
</evidence>
<dbReference type="InterPro" id="IPR031977">
    <property type="entry name" value="DUF4783"/>
</dbReference>
<sequence length="135" mass="15262">MKTLKRILVVSLIAALANAAAVAQNSGRLPDGISNATRSGDAYELAEYFNDRVELVLPEKSGVFSREQAQFMMKDFFAKYPASSFQVIHQGERENATFAIGRYSYDRGQFRLLFLIRNSDGRALIHQLRVEKQDE</sequence>
<dbReference type="RefSeq" id="WP_250724386.1">
    <property type="nucleotide sequence ID" value="NZ_CP098400.1"/>
</dbReference>
<reference evidence="2" key="1">
    <citation type="submission" date="2022-05" db="EMBL/GenBank/DDBJ databases">
        <authorList>
            <person name="Sun X."/>
        </authorList>
    </citation>
    <scope>NUCLEOTIDE SEQUENCE</scope>
    <source>
        <strain evidence="2">Ai-910</strain>
    </source>
</reference>
<feature type="signal peptide" evidence="1">
    <location>
        <begin position="1"/>
        <end position="23"/>
    </location>
</feature>
<gene>
    <name evidence="2" type="ORF">M9189_02575</name>
</gene>
<dbReference type="Gene3D" id="3.10.450.50">
    <property type="match status" value="1"/>
</dbReference>
<evidence type="ECO:0000313" key="3">
    <source>
        <dbReference type="Proteomes" id="UP001056426"/>
    </source>
</evidence>
<name>A0A9J6ZRF5_9BACT</name>
<protein>
    <submittedName>
        <fullName evidence="2">DUF4783 domain-containing protein</fullName>
    </submittedName>
</protein>
<organism evidence="2 3">
    <name type="scientific">Xiashengella succiniciproducens</name>
    <dbReference type="NCBI Taxonomy" id="2949635"/>
    <lineage>
        <taxon>Bacteria</taxon>
        <taxon>Pseudomonadati</taxon>
        <taxon>Bacteroidota</taxon>
        <taxon>Bacteroidia</taxon>
        <taxon>Marinilabiliales</taxon>
        <taxon>Marinilabiliaceae</taxon>
        <taxon>Xiashengella</taxon>
    </lineage>
</organism>
<keyword evidence="1" id="KW-0732">Signal</keyword>
<keyword evidence="3" id="KW-1185">Reference proteome</keyword>
<dbReference type="Proteomes" id="UP001056426">
    <property type="component" value="Chromosome"/>
</dbReference>
<dbReference type="Pfam" id="PF16022">
    <property type="entry name" value="DUF4783"/>
    <property type="match status" value="1"/>
</dbReference>
<dbReference type="KEGG" id="alkq:M9189_02575"/>
<feature type="chain" id="PRO_5039901737" evidence="1">
    <location>
        <begin position="24"/>
        <end position="135"/>
    </location>
</feature>